<proteinExistence type="inferred from homology"/>
<evidence type="ECO:0000256" key="18">
    <source>
        <dbReference type="PROSITE-ProRule" id="PRU00125"/>
    </source>
</evidence>
<dbReference type="SUPFAM" id="SSF50494">
    <property type="entry name" value="Trypsin-like serine proteases"/>
    <property type="match status" value="1"/>
</dbReference>
<dbReference type="PROSITE" id="PS50023">
    <property type="entry name" value="LIM_DOMAIN_2"/>
    <property type="match status" value="1"/>
</dbReference>
<dbReference type="Gene3D" id="2.10.110.10">
    <property type="entry name" value="Cysteine Rich Protein"/>
    <property type="match status" value="1"/>
</dbReference>
<evidence type="ECO:0000256" key="13">
    <source>
        <dbReference type="ARBA" id="ARBA00023145"/>
    </source>
</evidence>
<dbReference type="EnsemblMetazoa" id="AEPI009719-RA">
    <property type="protein sequence ID" value="AEPI009719-PA"/>
    <property type="gene ID" value="AEPI009719"/>
</dbReference>
<evidence type="ECO:0000256" key="10">
    <source>
        <dbReference type="ARBA" id="ARBA00022833"/>
    </source>
</evidence>
<dbReference type="SMART" id="SM00132">
    <property type="entry name" value="LIM"/>
    <property type="match status" value="1"/>
</dbReference>
<dbReference type="GO" id="GO:0016485">
    <property type="term" value="P:protein processing"/>
    <property type="evidence" value="ECO:0007669"/>
    <property type="project" value="UniProtKB-ARBA"/>
</dbReference>
<keyword evidence="4 19" id="KW-0645">Protease</keyword>
<evidence type="ECO:0000256" key="3">
    <source>
        <dbReference type="ARBA" id="ARBA00022525"/>
    </source>
</evidence>
<evidence type="ECO:0000256" key="9">
    <source>
        <dbReference type="ARBA" id="ARBA00022825"/>
    </source>
</evidence>
<dbReference type="InterPro" id="IPR050430">
    <property type="entry name" value="Peptidase_S1"/>
</dbReference>
<keyword evidence="11 18" id="KW-0440">LIM domain</keyword>
<feature type="chain" id="PRO_5008131873" description="Peptidase S1 domain-containing protein" evidence="20">
    <location>
        <begin position="19"/>
        <end position="324"/>
    </location>
</feature>
<keyword evidence="14" id="KW-0371">Homeobox</keyword>
<keyword evidence="9 19" id="KW-0720">Serine protease</keyword>
<dbReference type="GO" id="GO:0007586">
    <property type="term" value="P:digestion"/>
    <property type="evidence" value="ECO:0007669"/>
    <property type="project" value="UniProtKB-KW"/>
</dbReference>
<dbReference type="SMART" id="SM00020">
    <property type="entry name" value="Tryp_SPc"/>
    <property type="match status" value="1"/>
</dbReference>
<evidence type="ECO:0000256" key="4">
    <source>
        <dbReference type="ARBA" id="ARBA00022670"/>
    </source>
</evidence>
<protein>
    <recommendedName>
        <fullName evidence="25">Peptidase S1 domain-containing protein</fullName>
    </recommendedName>
</protein>
<dbReference type="FunFam" id="2.10.110.10:FF:000006">
    <property type="entry name" value="LIM homeobox transcription factor 1-beta"/>
    <property type="match status" value="1"/>
</dbReference>
<dbReference type="SUPFAM" id="SSF57716">
    <property type="entry name" value="Glucocorticoid receptor-like (DNA-binding domain)"/>
    <property type="match status" value="2"/>
</dbReference>
<evidence type="ECO:0000256" key="12">
    <source>
        <dbReference type="ARBA" id="ARBA00023125"/>
    </source>
</evidence>
<evidence type="ECO:0000256" key="2">
    <source>
        <dbReference type="ARBA" id="ARBA00004613"/>
    </source>
</evidence>
<evidence type="ECO:0000259" key="21">
    <source>
        <dbReference type="PROSITE" id="PS50023"/>
    </source>
</evidence>
<dbReference type="InterPro" id="IPR001314">
    <property type="entry name" value="Peptidase_S1A"/>
</dbReference>
<dbReference type="PROSITE" id="PS00135">
    <property type="entry name" value="TRYPSIN_SER"/>
    <property type="match status" value="1"/>
</dbReference>
<keyword evidence="20" id="KW-0732">Signal</keyword>
<dbReference type="Gene3D" id="2.40.10.10">
    <property type="entry name" value="Trypsin-like serine proteases"/>
    <property type="match status" value="1"/>
</dbReference>
<dbReference type="PANTHER" id="PTHR24276:SF98">
    <property type="entry name" value="FI18310P1-RELATED"/>
    <property type="match status" value="1"/>
</dbReference>
<evidence type="ECO:0000256" key="20">
    <source>
        <dbReference type="SAM" id="SignalP"/>
    </source>
</evidence>
<keyword evidence="10 18" id="KW-0862">Zinc</keyword>
<dbReference type="PROSITE" id="PS00134">
    <property type="entry name" value="TRYPSIN_HIS"/>
    <property type="match status" value="1"/>
</dbReference>
<organism evidence="23 24">
    <name type="scientific">Anopheles epiroticus</name>
    <dbReference type="NCBI Taxonomy" id="199890"/>
    <lineage>
        <taxon>Eukaryota</taxon>
        <taxon>Metazoa</taxon>
        <taxon>Ecdysozoa</taxon>
        <taxon>Arthropoda</taxon>
        <taxon>Hexapoda</taxon>
        <taxon>Insecta</taxon>
        <taxon>Pterygota</taxon>
        <taxon>Neoptera</taxon>
        <taxon>Endopterygota</taxon>
        <taxon>Diptera</taxon>
        <taxon>Nematocera</taxon>
        <taxon>Culicoidea</taxon>
        <taxon>Culicidae</taxon>
        <taxon>Anophelinae</taxon>
        <taxon>Anopheles</taxon>
    </lineage>
</organism>
<evidence type="ECO:0000256" key="8">
    <source>
        <dbReference type="ARBA" id="ARBA00022801"/>
    </source>
</evidence>
<dbReference type="Pfam" id="PF00412">
    <property type="entry name" value="LIM"/>
    <property type="match status" value="1"/>
</dbReference>
<evidence type="ECO:0000256" key="7">
    <source>
        <dbReference type="ARBA" id="ARBA00022757"/>
    </source>
</evidence>
<dbReference type="Proteomes" id="UP000075885">
    <property type="component" value="Unassembled WGS sequence"/>
</dbReference>
<dbReference type="STRING" id="199890.A0A182PRY4"/>
<dbReference type="InterPro" id="IPR001781">
    <property type="entry name" value="Znf_LIM"/>
</dbReference>
<dbReference type="PROSITE" id="PS00478">
    <property type="entry name" value="LIM_DOMAIN_1"/>
    <property type="match status" value="1"/>
</dbReference>
<comment type="similarity">
    <text evidence="17">Belongs to the peptidase S1 family. CLIP subfamily.</text>
</comment>
<dbReference type="GO" id="GO:0005576">
    <property type="term" value="C:extracellular region"/>
    <property type="evidence" value="ECO:0007669"/>
    <property type="project" value="UniProtKB-SubCell"/>
</dbReference>
<evidence type="ECO:0000313" key="24">
    <source>
        <dbReference type="Proteomes" id="UP000075885"/>
    </source>
</evidence>
<dbReference type="AlphaFoldDB" id="A0A182PRY4"/>
<dbReference type="InterPro" id="IPR009003">
    <property type="entry name" value="Peptidase_S1_PA"/>
</dbReference>
<dbReference type="InterPro" id="IPR018114">
    <property type="entry name" value="TRYPSIN_HIS"/>
</dbReference>
<keyword evidence="24" id="KW-1185">Reference proteome</keyword>
<dbReference type="PROSITE" id="PS50240">
    <property type="entry name" value="TRYPSIN_DOM"/>
    <property type="match status" value="1"/>
</dbReference>
<keyword evidence="15" id="KW-1015">Disulfide bond</keyword>
<evidence type="ECO:0008006" key="25">
    <source>
        <dbReference type="Google" id="ProtNLM"/>
    </source>
</evidence>
<dbReference type="CDD" id="cd09373">
    <property type="entry name" value="LIM1_AWH"/>
    <property type="match status" value="1"/>
</dbReference>
<sequence>MQTKYLAIFVTILGVALAPSTMLDDGPDRRIVNGTDASILDYPFMLSLRGSTGGHSCGGSILSELWVMTAAHCVSSTTPFMQTIQVGRTNISREADPESVYGIAQVISHPQYDSRNSHLNDIALLKLQHPLTFSESVQPVRLPAPLFEVEDDMNDLGVTLIGWGLLATGGAAPTTLQRVDYYVVPNEECNAIHTSTIYPSQICAATPGGGKGQCSGDSGGPLLHHGVQVGIVSWSIKPCAVAPYPGVLTKVSHHLEFIKQHTGKELRSCTACGEPISDKFLLDVGGCSWHSACLRCCICHTPLDHQPSCFLRERQIYCKTDYTK</sequence>
<evidence type="ECO:0000256" key="14">
    <source>
        <dbReference type="ARBA" id="ARBA00023155"/>
    </source>
</evidence>
<accession>A0A182PRY4</accession>
<keyword evidence="8 19" id="KW-0378">Hydrolase</keyword>
<dbReference type="Pfam" id="PF00089">
    <property type="entry name" value="Trypsin"/>
    <property type="match status" value="1"/>
</dbReference>
<evidence type="ECO:0000256" key="5">
    <source>
        <dbReference type="ARBA" id="ARBA00022723"/>
    </source>
</evidence>
<reference evidence="24" key="1">
    <citation type="submission" date="2013-03" db="EMBL/GenBank/DDBJ databases">
        <title>The Genome Sequence of Anopheles epiroticus epiroticus2.</title>
        <authorList>
            <consortium name="The Broad Institute Genomics Platform"/>
            <person name="Neafsey D.E."/>
            <person name="Howell P."/>
            <person name="Walker B."/>
            <person name="Young S.K."/>
            <person name="Zeng Q."/>
            <person name="Gargeya S."/>
            <person name="Fitzgerald M."/>
            <person name="Haas B."/>
            <person name="Abouelleil A."/>
            <person name="Allen A.W."/>
            <person name="Alvarado L."/>
            <person name="Arachchi H.M."/>
            <person name="Berlin A.M."/>
            <person name="Chapman S.B."/>
            <person name="Gainer-Dewar J."/>
            <person name="Goldberg J."/>
            <person name="Griggs A."/>
            <person name="Gujja S."/>
            <person name="Hansen M."/>
            <person name="Howarth C."/>
            <person name="Imamovic A."/>
            <person name="Ireland A."/>
            <person name="Larimer J."/>
            <person name="McCowan C."/>
            <person name="Murphy C."/>
            <person name="Pearson M."/>
            <person name="Poon T.W."/>
            <person name="Priest M."/>
            <person name="Roberts A."/>
            <person name="Saif S."/>
            <person name="Shea T."/>
            <person name="Sisk P."/>
            <person name="Sykes S."/>
            <person name="Wortman J."/>
            <person name="Nusbaum C."/>
            <person name="Birren B."/>
        </authorList>
    </citation>
    <scope>NUCLEOTIDE SEQUENCE [LARGE SCALE GENOMIC DNA]</scope>
    <source>
        <strain evidence="24">Epiroticus2</strain>
    </source>
</reference>
<evidence type="ECO:0000313" key="23">
    <source>
        <dbReference type="EnsemblMetazoa" id="AEPI009719-PA"/>
    </source>
</evidence>
<dbReference type="PRINTS" id="PR00722">
    <property type="entry name" value="CHYMOTRYPSIN"/>
</dbReference>
<dbReference type="CDD" id="cd00190">
    <property type="entry name" value="Tryp_SPc"/>
    <property type="match status" value="1"/>
</dbReference>
<dbReference type="InterPro" id="IPR033116">
    <property type="entry name" value="TRYPSIN_SER"/>
</dbReference>
<evidence type="ECO:0000256" key="19">
    <source>
        <dbReference type="RuleBase" id="RU363034"/>
    </source>
</evidence>
<name>A0A182PRY4_9DIPT</name>
<feature type="signal peptide" evidence="20">
    <location>
        <begin position="1"/>
        <end position="18"/>
    </location>
</feature>
<dbReference type="PANTHER" id="PTHR24276">
    <property type="entry name" value="POLYSERASE-RELATED"/>
    <property type="match status" value="1"/>
</dbReference>
<keyword evidence="12" id="KW-0238">DNA-binding</keyword>
<keyword evidence="16" id="KW-0539">Nucleus</keyword>
<dbReference type="FunFam" id="2.40.10.10:FF:000047">
    <property type="entry name" value="Trypsin eta"/>
    <property type="match status" value="1"/>
</dbReference>
<keyword evidence="13" id="KW-0865">Zymogen</keyword>
<dbReference type="InterPro" id="IPR043504">
    <property type="entry name" value="Peptidase_S1_PA_chymotrypsin"/>
</dbReference>
<evidence type="ECO:0000256" key="15">
    <source>
        <dbReference type="ARBA" id="ARBA00023157"/>
    </source>
</evidence>
<keyword evidence="3" id="KW-0964">Secreted</keyword>
<feature type="domain" description="Peptidase S1" evidence="22">
    <location>
        <begin position="31"/>
        <end position="263"/>
    </location>
</feature>
<evidence type="ECO:0000256" key="16">
    <source>
        <dbReference type="ARBA" id="ARBA00023242"/>
    </source>
</evidence>
<evidence type="ECO:0000256" key="1">
    <source>
        <dbReference type="ARBA" id="ARBA00004123"/>
    </source>
</evidence>
<keyword evidence="5 18" id="KW-0479">Metal-binding</keyword>
<dbReference type="VEuPathDB" id="VectorBase:AEPI009719"/>
<evidence type="ECO:0000256" key="6">
    <source>
        <dbReference type="ARBA" id="ARBA00022737"/>
    </source>
</evidence>
<evidence type="ECO:0000256" key="17">
    <source>
        <dbReference type="ARBA" id="ARBA00024195"/>
    </source>
</evidence>
<dbReference type="GO" id="GO:0046872">
    <property type="term" value="F:metal ion binding"/>
    <property type="evidence" value="ECO:0007669"/>
    <property type="project" value="UniProtKB-KW"/>
</dbReference>
<reference evidence="23" key="2">
    <citation type="submission" date="2020-05" db="UniProtKB">
        <authorList>
            <consortium name="EnsemblMetazoa"/>
        </authorList>
    </citation>
    <scope>IDENTIFICATION</scope>
    <source>
        <strain evidence="23">Epiroticus2</strain>
    </source>
</reference>
<keyword evidence="6" id="KW-0677">Repeat</keyword>
<evidence type="ECO:0000256" key="11">
    <source>
        <dbReference type="ARBA" id="ARBA00023038"/>
    </source>
</evidence>
<feature type="domain" description="LIM zinc-binding" evidence="21">
    <location>
        <begin position="267"/>
        <end position="324"/>
    </location>
</feature>
<dbReference type="GO" id="GO:0003677">
    <property type="term" value="F:DNA binding"/>
    <property type="evidence" value="ECO:0007669"/>
    <property type="project" value="UniProtKB-KW"/>
</dbReference>
<dbReference type="InterPro" id="IPR001254">
    <property type="entry name" value="Trypsin_dom"/>
</dbReference>
<evidence type="ECO:0000259" key="22">
    <source>
        <dbReference type="PROSITE" id="PS50240"/>
    </source>
</evidence>
<comment type="subcellular location">
    <subcellularLocation>
        <location evidence="1">Nucleus</location>
    </subcellularLocation>
    <subcellularLocation>
        <location evidence="2">Secreted</location>
    </subcellularLocation>
</comment>
<dbReference type="GO" id="GO:0004252">
    <property type="term" value="F:serine-type endopeptidase activity"/>
    <property type="evidence" value="ECO:0007669"/>
    <property type="project" value="InterPro"/>
</dbReference>
<keyword evidence="7" id="KW-0222">Digestion</keyword>
<dbReference type="GO" id="GO:0005634">
    <property type="term" value="C:nucleus"/>
    <property type="evidence" value="ECO:0007669"/>
    <property type="project" value="UniProtKB-SubCell"/>
</dbReference>